<proteinExistence type="predicted"/>
<protein>
    <submittedName>
        <fullName evidence="2">ANK_REP_REGION domain-containing protein</fullName>
    </submittedName>
</protein>
<dbReference type="SUPFAM" id="SSF48403">
    <property type="entry name" value="Ankyrin repeat"/>
    <property type="match status" value="1"/>
</dbReference>
<dbReference type="Proteomes" id="UP000036681">
    <property type="component" value="Unplaced"/>
</dbReference>
<organism evidence="1 2">
    <name type="scientific">Ascaris lumbricoides</name>
    <name type="common">Giant roundworm</name>
    <dbReference type="NCBI Taxonomy" id="6252"/>
    <lineage>
        <taxon>Eukaryota</taxon>
        <taxon>Metazoa</taxon>
        <taxon>Ecdysozoa</taxon>
        <taxon>Nematoda</taxon>
        <taxon>Chromadorea</taxon>
        <taxon>Rhabditida</taxon>
        <taxon>Spirurina</taxon>
        <taxon>Ascaridomorpha</taxon>
        <taxon>Ascaridoidea</taxon>
        <taxon>Ascarididae</taxon>
        <taxon>Ascaris</taxon>
    </lineage>
</organism>
<accession>A0A0M3HGN7</accession>
<dbReference type="AlphaFoldDB" id="A0A0M3HGN7"/>
<dbReference type="WBParaSite" id="ALUE_0000068201-mRNA-1">
    <property type="protein sequence ID" value="ALUE_0000068201-mRNA-1"/>
    <property type="gene ID" value="ALUE_0000068201"/>
</dbReference>
<dbReference type="Gene3D" id="1.25.40.20">
    <property type="entry name" value="Ankyrin repeat-containing domain"/>
    <property type="match status" value="1"/>
</dbReference>
<sequence>MLCRNIQLVRWIKHCEPNSGSVDSVRTLLSSGVNPCVQNDANRTAYQTAETDEIRNAFVQELLQATAQSSLGRVCQMLSSGVPLNSVDAAKTQNSVLHWAVSFGSDDIVRCVLYTDWEIV</sequence>
<keyword evidence="1" id="KW-1185">Reference proteome</keyword>
<evidence type="ECO:0000313" key="1">
    <source>
        <dbReference type="Proteomes" id="UP000036681"/>
    </source>
</evidence>
<dbReference type="InterPro" id="IPR036770">
    <property type="entry name" value="Ankyrin_rpt-contain_sf"/>
</dbReference>
<evidence type="ECO:0000313" key="2">
    <source>
        <dbReference type="WBParaSite" id="ALUE_0000068201-mRNA-1"/>
    </source>
</evidence>
<name>A0A0M3HGN7_ASCLU</name>
<reference evidence="2" key="1">
    <citation type="submission" date="2017-02" db="UniProtKB">
        <authorList>
            <consortium name="WormBaseParasite"/>
        </authorList>
    </citation>
    <scope>IDENTIFICATION</scope>
</reference>